<comment type="caution">
    <text evidence="2">The sequence shown here is derived from an EMBL/GenBank/DDBJ whole genome shotgun (WGS) entry which is preliminary data.</text>
</comment>
<name>A0A3Y9C518_SALEB</name>
<dbReference type="PANTHER" id="PTHR34980:SF2">
    <property type="entry name" value="INNER MEMBRANE PROTEIN YHAH-RELATED"/>
    <property type="match status" value="1"/>
</dbReference>
<keyword evidence="1" id="KW-0472">Membrane</keyword>
<keyword evidence="1" id="KW-1133">Transmembrane helix</keyword>
<feature type="transmembrane region" description="Helical" evidence="1">
    <location>
        <begin position="38"/>
        <end position="55"/>
    </location>
</feature>
<dbReference type="Pfam" id="PF05656">
    <property type="entry name" value="DUF805"/>
    <property type="match status" value="1"/>
</dbReference>
<feature type="transmembrane region" description="Helical" evidence="1">
    <location>
        <begin position="97"/>
        <end position="116"/>
    </location>
</feature>
<proteinExistence type="predicted"/>
<sequence length="134" mass="15907">MDIIIPPKKKKPSPFSWYEKVVFEKYAKFSGRASRREYWWFTLFNVIVYCITIFLDIKIQNNLDDYMFYLTAIYFILIFIPMLALQIRRLHDIGCSGWFELIIFIPSIGSLILLIMHCLPSESGNNKYGTQPDY</sequence>
<evidence type="ECO:0000256" key="1">
    <source>
        <dbReference type="SAM" id="Phobius"/>
    </source>
</evidence>
<dbReference type="Proteomes" id="UP000839644">
    <property type="component" value="Unassembled WGS sequence"/>
</dbReference>
<dbReference type="EMBL" id="AAAFYZ010000083">
    <property type="protein sequence ID" value="EAB8479069.1"/>
    <property type="molecule type" value="Genomic_DNA"/>
</dbReference>
<reference evidence="2" key="1">
    <citation type="submission" date="2018-08" db="EMBL/GenBank/DDBJ databases">
        <authorList>
            <person name="Ashton P.M."/>
            <person name="Dallman T."/>
            <person name="Nair S."/>
            <person name="De Pinna E."/>
            <person name="Peters T."/>
            <person name="Grant K."/>
        </authorList>
    </citation>
    <scope>NUCLEOTIDE SEQUENCE [LARGE SCALE GENOMIC DNA]</scope>
    <source>
        <strain evidence="2">43913</strain>
    </source>
</reference>
<evidence type="ECO:0000313" key="2">
    <source>
        <dbReference type="EMBL" id="EAB8479069.1"/>
    </source>
</evidence>
<keyword evidence="1" id="KW-0812">Transmembrane</keyword>
<feature type="transmembrane region" description="Helical" evidence="1">
    <location>
        <begin position="67"/>
        <end position="85"/>
    </location>
</feature>
<dbReference type="InterPro" id="IPR008523">
    <property type="entry name" value="DUF805"/>
</dbReference>
<dbReference type="PANTHER" id="PTHR34980">
    <property type="entry name" value="INNER MEMBRANE PROTEIN-RELATED-RELATED"/>
    <property type="match status" value="1"/>
</dbReference>
<dbReference type="AlphaFoldDB" id="A0A3Y9C518"/>
<accession>A0A3Y9C518</accession>
<organism evidence="2">
    <name type="scientific">Salmonella enterica subsp. enterica serovar Java</name>
    <dbReference type="NCBI Taxonomy" id="224729"/>
    <lineage>
        <taxon>Bacteria</taxon>
        <taxon>Pseudomonadati</taxon>
        <taxon>Pseudomonadota</taxon>
        <taxon>Gammaproteobacteria</taxon>
        <taxon>Enterobacterales</taxon>
        <taxon>Enterobacteriaceae</taxon>
        <taxon>Salmonella</taxon>
    </lineage>
</organism>
<dbReference type="GO" id="GO:0005886">
    <property type="term" value="C:plasma membrane"/>
    <property type="evidence" value="ECO:0007669"/>
    <property type="project" value="TreeGrafter"/>
</dbReference>
<gene>
    <name evidence="2" type="ORF">AU894_23300</name>
</gene>
<protein>
    <submittedName>
        <fullName evidence="2">DUF805 domain-containing protein</fullName>
    </submittedName>
</protein>